<feature type="non-terminal residue" evidence="2">
    <location>
        <position position="263"/>
    </location>
</feature>
<dbReference type="PANTHER" id="PTHR47183:SF2">
    <property type="entry name" value="GLUCOSE-1-PHOSPHATE CYTIDYLYLTRANSFERASE-RELATED"/>
    <property type="match status" value="1"/>
</dbReference>
<dbReference type="InterPro" id="IPR013446">
    <property type="entry name" value="G1P_cyt_trans-like"/>
</dbReference>
<sequence length="263" mass="29371">MLGTLFATRRPNCVRVSSNAALLQTTKLNKQRNIMKVVILAGGKGTRLAEETHSKPKPMVEIGGKPILWHIMKHFSHHGFDEFVIALGYKGEVIKEYVLGALRQSGNITVDFATTKIEQSPEEQLNWKVHLIDTGLETLTGGRVKKLQNILSGERFFLTYGDGVANVDLNALLDFHKNNTCLATITAVHPASRFGSIKFKENKIERFAEKSQVDVGWINGGFMVIEPGIFDYLETDDSVLELDGLEELAKEKLLAGYKHDGFW</sequence>
<dbReference type="InterPro" id="IPR005835">
    <property type="entry name" value="NTP_transferase_dom"/>
</dbReference>
<protein>
    <recommendedName>
        <fullName evidence="1">Nucleotidyl transferase domain-containing protein</fullName>
    </recommendedName>
</protein>
<accession>A0A382UJJ1</accession>
<evidence type="ECO:0000259" key="1">
    <source>
        <dbReference type="Pfam" id="PF00483"/>
    </source>
</evidence>
<dbReference type="GO" id="GO:0047343">
    <property type="term" value="F:glucose-1-phosphate cytidylyltransferase activity"/>
    <property type="evidence" value="ECO:0007669"/>
    <property type="project" value="InterPro"/>
</dbReference>
<gene>
    <name evidence="2" type="ORF">METZ01_LOCUS386722</name>
</gene>
<organism evidence="2">
    <name type="scientific">marine metagenome</name>
    <dbReference type="NCBI Taxonomy" id="408172"/>
    <lineage>
        <taxon>unclassified sequences</taxon>
        <taxon>metagenomes</taxon>
        <taxon>ecological metagenomes</taxon>
    </lineage>
</organism>
<dbReference type="EMBL" id="UINC01144390">
    <property type="protein sequence ID" value="SVD33868.1"/>
    <property type="molecule type" value="Genomic_DNA"/>
</dbReference>
<evidence type="ECO:0000313" key="2">
    <source>
        <dbReference type="EMBL" id="SVD33868.1"/>
    </source>
</evidence>
<feature type="domain" description="Nucleotidyl transferase" evidence="1">
    <location>
        <begin position="36"/>
        <end position="238"/>
    </location>
</feature>
<dbReference type="InterPro" id="IPR029044">
    <property type="entry name" value="Nucleotide-diphossugar_trans"/>
</dbReference>
<name>A0A382UJJ1_9ZZZZ</name>
<dbReference type="Pfam" id="PF00483">
    <property type="entry name" value="NTP_transferase"/>
    <property type="match status" value="1"/>
</dbReference>
<dbReference type="Gene3D" id="3.90.550.10">
    <property type="entry name" value="Spore Coat Polysaccharide Biosynthesis Protein SpsA, Chain A"/>
    <property type="match status" value="1"/>
</dbReference>
<dbReference type="SUPFAM" id="SSF53448">
    <property type="entry name" value="Nucleotide-diphospho-sugar transferases"/>
    <property type="match status" value="1"/>
</dbReference>
<dbReference type="AlphaFoldDB" id="A0A382UJJ1"/>
<reference evidence="2" key="1">
    <citation type="submission" date="2018-05" db="EMBL/GenBank/DDBJ databases">
        <authorList>
            <person name="Lanie J.A."/>
            <person name="Ng W.-L."/>
            <person name="Kazmierczak K.M."/>
            <person name="Andrzejewski T.M."/>
            <person name="Davidsen T.M."/>
            <person name="Wayne K.J."/>
            <person name="Tettelin H."/>
            <person name="Glass J.I."/>
            <person name="Rusch D."/>
            <person name="Podicherti R."/>
            <person name="Tsui H.-C.T."/>
            <person name="Winkler M.E."/>
        </authorList>
    </citation>
    <scope>NUCLEOTIDE SEQUENCE</scope>
</reference>
<proteinExistence type="predicted"/>
<dbReference type="PANTHER" id="PTHR47183">
    <property type="entry name" value="GLUCOSE-1-PHOSPHATE CYTIDYLYLTRANSFERASE-RELATED"/>
    <property type="match status" value="1"/>
</dbReference>